<evidence type="ECO:0000256" key="2">
    <source>
        <dbReference type="ARBA" id="ARBA00023315"/>
    </source>
</evidence>
<evidence type="ECO:0000313" key="5">
    <source>
        <dbReference type="EMBL" id="MBB4945948.1"/>
    </source>
</evidence>
<organism evidence="5 6">
    <name type="scientific">Kitasatospora gansuensis</name>
    <dbReference type="NCBI Taxonomy" id="258050"/>
    <lineage>
        <taxon>Bacteria</taxon>
        <taxon>Bacillati</taxon>
        <taxon>Actinomycetota</taxon>
        <taxon>Actinomycetes</taxon>
        <taxon>Kitasatosporales</taxon>
        <taxon>Streptomycetaceae</taxon>
        <taxon>Kitasatospora</taxon>
    </lineage>
</organism>
<dbReference type="PANTHER" id="PTHR43792:SF8">
    <property type="entry name" value="[RIBOSOMAL PROTEIN US5]-ALANINE N-ACETYLTRANSFERASE"/>
    <property type="match status" value="1"/>
</dbReference>
<comment type="similarity">
    <text evidence="3">Belongs to the acetyltransferase family. RimJ subfamily.</text>
</comment>
<dbReference type="EMBL" id="JACHJR010000001">
    <property type="protein sequence ID" value="MBB4945948.1"/>
    <property type="molecule type" value="Genomic_DNA"/>
</dbReference>
<name>A0A7W7S8P3_9ACTN</name>
<dbReference type="SUPFAM" id="SSF55729">
    <property type="entry name" value="Acyl-CoA N-acyltransferases (Nat)"/>
    <property type="match status" value="1"/>
</dbReference>
<dbReference type="Pfam" id="PF13302">
    <property type="entry name" value="Acetyltransf_3"/>
    <property type="match status" value="1"/>
</dbReference>
<dbReference type="InterPro" id="IPR000182">
    <property type="entry name" value="GNAT_dom"/>
</dbReference>
<dbReference type="Gene3D" id="3.40.630.30">
    <property type="match status" value="1"/>
</dbReference>
<sequence>MSEDTVVTLRPVREEDLRVLEAFLTDPEAAGEFQWQGWSDPGRWRRQWLENGMLSEDGGTLIVADGGEAAGFVSWRKVMCWRGTSCWNTGISLLPAVRGRGLGAPAMRELVRYLFAHTQLVRVEAATEVANVAAQRVLERAGFSREGVLRSIAYRNGQWHDEVGYSVLRSDPSWQ</sequence>
<dbReference type="RefSeq" id="WP_184912688.1">
    <property type="nucleotide sequence ID" value="NZ_JACHJR010000001.1"/>
</dbReference>
<evidence type="ECO:0000256" key="3">
    <source>
        <dbReference type="ARBA" id="ARBA00038502"/>
    </source>
</evidence>
<feature type="domain" description="N-acetyltransferase" evidence="4">
    <location>
        <begin position="7"/>
        <end position="161"/>
    </location>
</feature>
<keyword evidence="2" id="KW-0012">Acyltransferase</keyword>
<evidence type="ECO:0000256" key="1">
    <source>
        <dbReference type="ARBA" id="ARBA00022679"/>
    </source>
</evidence>
<dbReference type="AlphaFoldDB" id="A0A7W7S8P3"/>
<evidence type="ECO:0000313" key="6">
    <source>
        <dbReference type="Proteomes" id="UP000573327"/>
    </source>
</evidence>
<dbReference type="PROSITE" id="PS51186">
    <property type="entry name" value="GNAT"/>
    <property type="match status" value="1"/>
</dbReference>
<proteinExistence type="inferred from homology"/>
<dbReference type="GO" id="GO:0016747">
    <property type="term" value="F:acyltransferase activity, transferring groups other than amino-acyl groups"/>
    <property type="evidence" value="ECO:0007669"/>
    <property type="project" value="InterPro"/>
</dbReference>
<keyword evidence="1 5" id="KW-0808">Transferase</keyword>
<protein>
    <submittedName>
        <fullName evidence="5">RimJ/RimL family protein N-acetyltransferase</fullName>
    </submittedName>
</protein>
<dbReference type="PANTHER" id="PTHR43792">
    <property type="entry name" value="GNAT FAMILY, PUTATIVE (AFU_ORTHOLOGUE AFUA_3G00765)-RELATED-RELATED"/>
    <property type="match status" value="1"/>
</dbReference>
<comment type="caution">
    <text evidence="5">The sequence shown here is derived from an EMBL/GenBank/DDBJ whole genome shotgun (WGS) entry which is preliminary data.</text>
</comment>
<dbReference type="InterPro" id="IPR016181">
    <property type="entry name" value="Acyl_CoA_acyltransferase"/>
</dbReference>
<dbReference type="InterPro" id="IPR051531">
    <property type="entry name" value="N-acetyltransferase"/>
</dbReference>
<dbReference type="CDD" id="cd04301">
    <property type="entry name" value="NAT_SF"/>
    <property type="match status" value="1"/>
</dbReference>
<keyword evidence="6" id="KW-1185">Reference proteome</keyword>
<evidence type="ECO:0000259" key="4">
    <source>
        <dbReference type="PROSITE" id="PS51186"/>
    </source>
</evidence>
<gene>
    <name evidence="5" type="ORF">F4556_001483</name>
</gene>
<reference evidence="5 6" key="1">
    <citation type="submission" date="2020-08" db="EMBL/GenBank/DDBJ databases">
        <title>Sequencing the genomes of 1000 actinobacteria strains.</title>
        <authorList>
            <person name="Klenk H.-P."/>
        </authorList>
    </citation>
    <scope>NUCLEOTIDE SEQUENCE [LARGE SCALE GENOMIC DNA]</scope>
    <source>
        <strain evidence="5 6">DSM 44786</strain>
    </source>
</reference>
<accession>A0A7W7S8P3</accession>
<dbReference type="Proteomes" id="UP000573327">
    <property type="component" value="Unassembled WGS sequence"/>
</dbReference>